<gene>
    <name evidence="10" type="primary">cas1</name>
    <name evidence="11" type="ORF">EDC18_10531</name>
</gene>
<dbReference type="InterPro" id="IPR042206">
    <property type="entry name" value="CRISPR-assoc_Cas1_C"/>
</dbReference>
<dbReference type="InterPro" id="IPR002729">
    <property type="entry name" value="CRISPR-assoc_Cas1"/>
</dbReference>
<dbReference type="OrthoDB" id="9803119at2"/>
<dbReference type="GO" id="GO:0051607">
    <property type="term" value="P:defense response to virus"/>
    <property type="evidence" value="ECO:0007669"/>
    <property type="project" value="UniProtKB-UniRule"/>
</dbReference>
<dbReference type="GO" id="GO:0016787">
    <property type="term" value="F:hydrolase activity"/>
    <property type="evidence" value="ECO:0007669"/>
    <property type="project" value="UniProtKB-KW"/>
</dbReference>
<keyword evidence="8 10" id="KW-0464">Manganese</keyword>
<comment type="cofactor">
    <cofactor evidence="10">
        <name>Mg(2+)</name>
        <dbReference type="ChEBI" id="CHEBI:18420"/>
    </cofactor>
    <cofactor evidence="10">
        <name>Mn(2+)</name>
        <dbReference type="ChEBI" id="CHEBI:29035"/>
    </cofactor>
</comment>
<dbReference type="Pfam" id="PF01867">
    <property type="entry name" value="Cas_Cas1"/>
    <property type="match status" value="1"/>
</dbReference>
<dbReference type="EMBL" id="SMAL01000005">
    <property type="protein sequence ID" value="TCT14550.1"/>
    <property type="molecule type" value="Genomic_DNA"/>
</dbReference>
<dbReference type="EC" id="3.1.-.-" evidence="10"/>
<evidence type="ECO:0000256" key="6">
    <source>
        <dbReference type="ARBA" id="ARBA00023118"/>
    </source>
</evidence>
<sequence>MSWRTIVISNRAKLDFKMNYMTVRNDHEITRIFINEIYMVIIESTAVSITVALLSELTKKKVKVIFCNEKRNPSSELVSYYGSHDTSVKYRNQIEWSIDIKSEVWTQIVREKVKKQSEHLRERGLEEYLLLEEYVEHIETNDKTNREGHAAKVYFNALFGKKFTRADENTTNAALNYGYSIILSAFAREIVANGYMTQLGLFHNNMFNQFNLASDLMEPFRILIDRKVVDMDLNKFELSEKLELVNVLNKSIIIDKARSNVANTISQYTKSIFDALNYNDIALIRFYRNEL</sequence>
<comment type="function">
    <text evidence="10">CRISPR (clustered regularly interspaced short palindromic repeat), is an adaptive immune system that provides protection against mobile genetic elements (viruses, transposable elements and conjugative plasmids). CRISPR clusters contain spacers, sequences complementary to antecedent mobile elements, and target invading nucleic acids. CRISPR clusters are transcribed and processed into CRISPR RNA (crRNA). Acts as a dsDNA endonuclease. Involved in the integration of spacer DNA into the CRISPR cassette.</text>
</comment>
<dbReference type="Proteomes" id="UP000294902">
    <property type="component" value="Unassembled WGS sequence"/>
</dbReference>
<evidence type="ECO:0000256" key="9">
    <source>
        <dbReference type="ARBA" id="ARBA00038592"/>
    </source>
</evidence>
<dbReference type="GO" id="GO:0043571">
    <property type="term" value="P:maintenance of CRISPR repeat elements"/>
    <property type="evidence" value="ECO:0007669"/>
    <property type="project" value="UniProtKB-UniRule"/>
</dbReference>
<evidence type="ECO:0000256" key="7">
    <source>
        <dbReference type="ARBA" id="ARBA00023125"/>
    </source>
</evidence>
<dbReference type="GO" id="GO:0003677">
    <property type="term" value="F:DNA binding"/>
    <property type="evidence" value="ECO:0007669"/>
    <property type="project" value="UniProtKB-KW"/>
</dbReference>
<dbReference type="InterPro" id="IPR019855">
    <property type="entry name" value="CRISPR-assoc_Cas1_NMENI"/>
</dbReference>
<proteinExistence type="inferred from homology"/>
<reference evidence="11 12" key="1">
    <citation type="submission" date="2019-03" db="EMBL/GenBank/DDBJ databases">
        <title>Genomic Encyclopedia of Type Strains, Phase IV (KMG-IV): sequencing the most valuable type-strain genomes for metagenomic binning, comparative biology and taxonomic classification.</title>
        <authorList>
            <person name="Goeker M."/>
        </authorList>
    </citation>
    <scope>NUCLEOTIDE SEQUENCE [LARGE SCALE GENOMIC DNA]</scope>
    <source>
        <strain evidence="11 12">DSM 24629</strain>
    </source>
</reference>
<dbReference type="GO" id="GO:0046872">
    <property type="term" value="F:metal ion binding"/>
    <property type="evidence" value="ECO:0007669"/>
    <property type="project" value="UniProtKB-UniRule"/>
</dbReference>
<keyword evidence="3 10" id="KW-0255">Endonuclease</keyword>
<dbReference type="Gene3D" id="1.20.120.920">
    <property type="entry name" value="CRISPR-associated endonuclease Cas1, C-terminal domain"/>
    <property type="match status" value="1"/>
</dbReference>
<comment type="caution">
    <text evidence="11">The sequence shown here is derived from an EMBL/GenBank/DDBJ whole genome shotgun (WGS) entry which is preliminary data.</text>
</comment>
<feature type="binding site" evidence="10">
    <location>
        <position position="147"/>
    </location>
    <ligand>
        <name>Mn(2+)</name>
        <dbReference type="ChEBI" id="CHEBI:29035"/>
    </ligand>
</feature>
<evidence type="ECO:0000256" key="4">
    <source>
        <dbReference type="ARBA" id="ARBA00022801"/>
    </source>
</evidence>
<keyword evidence="1 10" id="KW-0540">Nuclease</keyword>
<dbReference type="NCBIfam" id="TIGR03639">
    <property type="entry name" value="cas1_NMENI"/>
    <property type="match status" value="1"/>
</dbReference>
<evidence type="ECO:0000313" key="11">
    <source>
        <dbReference type="EMBL" id="TCT14550.1"/>
    </source>
</evidence>
<dbReference type="RefSeq" id="WP_132252120.1">
    <property type="nucleotide sequence ID" value="NZ_SMAL01000005.1"/>
</dbReference>
<feature type="binding site" evidence="10">
    <location>
        <position position="203"/>
    </location>
    <ligand>
        <name>Mn(2+)</name>
        <dbReference type="ChEBI" id="CHEBI:29035"/>
    </ligand>
</feature>
<keyword evidence="2 10" id="KW-0479">Metal-binding</keyword>
<dbReference type="Gene3D" id="3.100.10.20">
    <property type="entry name" value="CRISPR-associated endonuclease Cas1, N-terminal domain"/>
    <property type="match status" value="1"/>
</dbReference>
<keyword evidence="7 10" id="KW-0238">DNA-binding</keyword>
<keyword evidence="12" id="KW-1185">Reference proteome</keyword>
<evidence type="ECO:0000256" key="3">
    <source>
        <dbReference type="ARBA" id="ARBA00022759"/>
    </source>
</evidence>
<dbReference type="InterPro" id="IPR050646">
    <property type="entry name" value="Cas1"/>
</dbReference>
<dbReference type="HAMAP" id="MF_01470">
    <property type="entry name" value="Cas1"/>
    <property type="match status" value="1"/>
</dbReference>
<dbReference type="GO" id="GO:0004520">
    <property type="term" value="F:DNA endonuclease activity"/>
    <property type="evidence" value="ECO:0007669"/>
    <property type="project" value="InterPro"/>
</dbReference>
<comment type="subunit">
    <text evidence="9 10">Homodimer, forms a heterotetramer with a Cas2 homodimer.</text>
</comment>
<evidence type="ECO:0000256" key="5">
    <source>
        <dbReference type="ARBA" id="ARBA00022842"/>
    </source>
</evidence>
<keyword evidence="4 10" id="KW-0378">Hydrolase</keyword>
<name>A0A4R3MQ69_9FIRM</name>
<comment type="similarity">
    <text evidence="10">Belongs to the CRISPR-associated endonuclease Cas1 family.</text>
</comment>
<evidence type="ECO:0000256" key="10">
    <source>
        <dbReference type="HAMAP-Rule" id="MF_01470"/>
    </source>
</evidence>
<protein>
    <recommendedName>
        <fullName evidence="10">CRISPR-associated endonuclease Cas1</fullName>
        <ecNumber evidence="10">3.1.-.-</ecNumber>
    </recommendedName>
</protein>
<feature type="binding site" evidence="10">
    <location>
        <position position="218"/>
    </location>
    <ligand>
        <name>Mn(2+)</name>
        <dbReference type="ChEBI" id="CHEBI:29035"/>
    </ligand>
</feature>
<evidence type="ECO:0000256" key="2">
    <source>
        <dbReference type="ARBA" id="ARBA00022723"/>
    </source>
</evidence>
<keyword evidence="6 10" id="KW-0051">Antiviral defense</keyword>
<keyword evidence="5 10" id="KW-0460">Magnesium</keyword>
<evidence type="ECO:0000313" key="12">
    <source>
        <dbReference type="Proteomes" id="UP000294902"/>
    </source>
</evidence>
<evidence type="ECO:0000256" key="1">
    <source>
        <dbReference type="ARBA" id="ARBA00022722"/>
    </source>
</evidence>
<organism evidence="11 12">
    <name type="scientific">Natranaerovirga pectinivora</name>
    <dbReference type="NCBI Taxonomy" id="682400"/>
    <lineage>
        <taxon>Bacteria</taxon>
        <taxon>Bacillati</taxon>
        <taxon>Bacillota</taxon>
        <taxon>Clostridia</taxon>
        <taxon>Lachnospirales</taxon>
        <taxon>Natranaerovirgaceae</taxon>
        <taxon>Natranaerovirga</taxon>
    </lineage>
</organism>
<evidence type="ECO:0000256" key="8">
    <source>
        <dbReference type="ARBA" id="ARBA00023211"/>
    </source>
</evidence>
<dbReference type="NCBIfam" id="TIGR00287">
    <property type="entry name" value="cas1"/>
    <property type="match status" value="1"/>
</dbReference>
<dbReference type="PANTHER" id="PTHR34353">
    <property type="entry name" value="CRISPR-ASSOCIATED ENDONUCLEASE CAS1 1"/>
    <property type="match status" value="1"/>
</dbReference>
<dbReference type="InterPro" id="IPR042211">
    <property type="entry name" value="CRISPR-assoc_Cas1_N"/>
</dbReference>
<accession>A0A4R3MQ69</accession>
<dbReference type="PANTHER" id="PTHR34353:SF2">
    <property type="entry name" value="CRISPR-ASSOCIATED ENDONUCLEASE CAS1 1"/>
    <property type="match status" value="1"/>
</dbReference>
<dbReference type="AlphaFoldDB" id="A0A4R3MQ69"/>